<keyword evidence="1 4" id="KW-0479">Metal-binding</keyword>
<dbReference type="Proteomes" id="UP000237105">
    <property type="component" value="Unassembled WGS sequence"/>
</dbReference>
<organism evidence="8 9">
    <name type="scientific">Parasponia andersonii</name>
    <name type="common">Sponia andersonii</name>
    <dbReference type="NCBI Taxonomy" id="3476"/>
    <lineage>
        <taxon>Eukaryota</taxon>
        <taxon>Viridiplantae</taxon>
        <taxon>Streptophyta</taxon>
        <taxon>Embryophyta</taxon>
        <taxon>Tracheophyta</taxon>
        <taxon>Spermatophyta</taxon>
        <taxon>Magnoliopsida</taxon>
        <taxon>eudicotyledons</taxon>
        <taxon>Gunneridae</taxon>
        <taxon>Pentapetalae</taxon>
        <taxon>rosids</taxon>
        <taxon>fabids</taxon>
        <taxon>Rosales</taxon>
        <taxon>Cannabaceae</taxon>
        <taxon>Parasponia</taxon>
    </lineage>
</organism>
<dbReference type="EMBL" id="JXTB01000189">
    <property type="protein sequence ID" value="PON54870.1"/>
    <property type="molecule type" value="Genomic_DNA"/>
</dbReference>
<dbReference type="InterPro" id="IPR013083">
    <property type="entry name" value="Znf_RING/FYVE/PHD"/>
</dbReference>
<protein>
    <recommendedName>
        <fullName evidence="4">PHD finger protein ALFIN-LIKE</fullName>
    </recommendedName>
</protein>
<evidence type="ECO:0000313" key="9">
    <source>
        <dbReference type="Proteomes" id="UP000237105"/>
    </source>
</evidence>
<comment type="similarity">
    <text evidence="4">Belongs to the Alfin family.</text>
</comment>
<evidence type="ECO:0000256" key="5">
    <source>
        <dbReference type="SAM" id="MobiDB-lite"/>
    </source>
</evidence>
<evidence type="ECO:0000259" key="6">
    <source>
        <dbReference type="Pfam" id="PF00628"/>
    </source>
</evidence>
<keyword evidence="2 4" id="KW-0863">Zinc-finger</keyword>
<dbReference type="Pfam" id="PF12165">
    <property type="entry name" value="Alfin"/>
    <property type="match status" value="1"/>
</dbReference>
<dbReference type="GO" id="GO:0008270">
    <property type="term" value="F:zinc ion binding"/>
    <property type="evidence" value="ECO:0007669"/>
    <property type="project" value="UniProtKB-KW"/>
</dbReference>
<dbReference type="Gene3D" id="3.30.40.10">
    <property type="entry name" value="Zinc/RING finger domain, C3HC4 (zinc finger)"/>
    <property type="match status" value="1"/>
</dbReference>
<proteinExistence type="inferred from homology"/>
<name>A0A2P5C1D8_PARAD</name>
<feature type="domain" description="Alfin N-terminal" evidence="7">
    <location>
        <begin position="11"/>
        <end position="87"/>
    </location>
</feature>
<dbReference type="PANTHER" id="PTHR12321:SF98">
    <property type="entry name" value="PHD FINGER PROTEIN ALFIN-LIKE 5"/>
    <property type="match status" value="1"/>
</dbReference>
<evidence type="ECO:0000256" key="4">
    <source>
        <dbReference type="RuleBase" id="RU369089"/>
    </source>
</evidence>
<comment type="subcellular location">
    <subcellularLocation>
        <location evidence="4">Nucleus</location>
    </subcellularLocation>
</comment>
<dbReference type="GO" id="GO:0042393">
    <property type="term" value="F:histone binding"/>
    <property type="evidence" value="ECO:0007669"/>
    <property type="project" value="UniProtKB-UniRule"/>
</dbReference>
<evidence type="ECO:0000256" key="3">
    <source>
        <dbReference type="ARBA" id="ARBA00022833"/>
    </source>
</evidence>
<dbReference type="GO" id="GO:0006325">
    <property type="term" value="P:chromatin organization"/>
    <property type="evidence" value="ECO:0007669"/>
    <property type="project" value="UniProtKB-UniRule"/>
</dbReference>
<comment type="caution">
    <text evidence="8">The sequence shown here is derived from an EMBL/GenBank/DDBJ whole genome shotgun (WGS) entry which is preliminary data.</text>
</comment>
<keyword evidence="3 4" id="KW-0862">Zinc</keyword>
<dbReference type="InterPro" id="IPR021998">
    <property type="entry name" value="Alfin_N"/>
</dbReference>
<dbReference type="AlphaFoldDB" id="A0A2P5C1D8"/>
<dbReference type="Pfam" id="PF00628">
    <property type="entry name" value="PHD"/>
    <property type="match status" value="1"/>
</dbReference>
<dbReference type="SUPFAM" id="SSF57903">
    <property type="entry name" value="FYVE/PHD zinc finger"/>
    <property type="match status" value="1"/>
</dbReference>
<gene>
    <name evidence="8" type="ORF">PanWU01x14_192360</name>
</gene>
<keyword evidence="4" id="KW-0539">Nucleus</keyword>
<evidence type="ECO:0000313" key="8">
    <source>
        <dbReference type="EMBL" id="PON54870.1"/>
    </source>
</evidence>
<evidence type="ECO:0000256" key="2">
    <source>
        <dbReference type="ARBA" id="ARBA00022771"/>
    </source>
</evidence>
<dbReference type="GO" id="GO:0000976">
    <property type="term" value="F:transcription cis-regulatory region binding"/>
    <property type="evidence" value="ECO:0007669"/>
    <property type="project" value="TreeGrafter"/>
</dbReference>
<keyword evidence="9" id="KW-1185">Reference proteome</keyword>
<evidence type="ECO:0000259" key="7">
    <source>
        <dbReference type="Pfam" id="PF12165"/>
    </source>
</evidence>
<keyword evidence="4" id="KW-0156">Chromatin regulator</keyword>
<dbReference type="GO" id="GO:0006355">
    <property type="term" value="P:regulation of DNA-templated transcription"/>
    <property type="evidence" value="ECO:0007669"/>
    <property type="project" value="UniProtKB-UniRule"/>
</dbReference>
<dbReference type="GO" id="GO:0003712">
    <property type="term" value="F:transcription coregulator activity"/>
    <property type="evidence" value="ECO:0007669"/>
    <property type="project" value="TreeGrafter"/>
</dbReference>
<dbReference type="PANTHER" id="PTHR12321">
    <property type="entry name" value="CPG BINDING PROTEIN"/>
    <property type="match status" value="1"/>
</dbReference>
<feature type="region of interest" description="Disordered" evidence="5">
    <location>
        <begin position="110"/>
        <end position="139"/>
    </location>
</feature>
<comment type="subunit">
    <text evidence="4">Interacts with H3K4me3 and to a lesser extent with H3K4me2.</text>
</comment>
<dbReference type="STRING" id="3476.A0A2P5C1D8"/>
<reference evidence="9" key="1">
    <citation type="submission" date="2016-06" db="EMBL/GenBank/DDBJ databases">
        <title>Parallel loss of symbiosis genes in relatives of nitrogen-fixing non-legume Parasponia.</title>
        <authorList>
            <person name="Van Velzen R."/>
            <person name="Holmer R."/>
            <person name="Bu F."/>
            <person name="Rutten L."/>
            <person name="Van Zeijl A."/>
            <person name="Liu W."/>
            <person name="Santuari L."/>
            <person name="Cao Q."/>
            <person name="Sharma T."/>
            <person name="Shen D."/>
            <person name="Roswanjaya Y."/>
            <person name="Wardhani T."/>
            <person name="Kalhor M.S."/>
            <person name="Jansen J."/>
            <person name="Van den Hoogen J."/>
            <person name="Gungor B."/>
            <person name="Hartog M."/>
            <person name="Hontelez J."/>
            <person name="Verver J."/>
            <person name="Yang W.-C."/>
            <person name="Schijlen E."/>
            <person name="Repin R."/>
            <person name="Schilthuizen M."/>
            <person name="Schranz E."/>
            <person name="Heidstra R."/>
            <person name="Miyata K."/>
            <person name="Fedorova E."/>
            <person name="Kohlen W."/>
            <person name="Bisseling T."/>
            <person name="Smit S."/>
            <person name="Geurts R."/>
        </authorList>
    </citation>
    <scope>NUCLEOTIDE SEQUENCE [LARGE SCALE GENOMIC DNA]</scope>
    <source>
        <strain evidence="9">cv. WU1-14</strain>
    </source>
</reference>
<comment type="domain">
    <text evidence="4">The PHD-type zinc finger mediates the binding to H3K4me3.</text>
</comment>
<feature type="domain" description="PHD-type" evidence="6">
    <location>
        <begin position="157"/>
        <end position="196"/>
    </location>
</feature>
<sequence>MEGGGGRLSLVNEAFKNFKGCRNGIIIALTTYSEEFYRQCDPEKKSLCLLGLWSGDWQGSPPGDVPSKLPEPTEGITYQDMGQQKRAGCAQLPRTSATVYEVVKEAAEKQPMLKPSTVSNHRTNKPKSRRSKDQELDDDEINEIDGDNLCGISLKKDASYRFWICCDVSDKWFHGKCVGITKASAKHIDKYMCPLCKRSKRAPP</sequence>
<comment type="function">
    <text evidence="4">Histone-binding component that specifically recognizes H3 tails trimethylated on 'Lys-4' (H3K4me3), which mark transcription start sites of virtually all active genes.</text>
</comment>
<evidence type="ECO:0000256" key="1">
    <source>
        <dbReference type="ARBA" id="ARBA00022723"/>
    </source>
</evidence>
<keyword evidence="4" id="KW-0805">Transcription regulation</keyword>
<dbReference type="InterPro" id="IPR045104">
    <property type="entry name" value="Alfin"/>
</dbReference>
<dbReference type="InterPro" id="IPR019787">
    <property type="entry name" value="Znf_PHD-finger"/>
</dbReference>
<keyword evidence="4" id="KW-0804">Transcription</keyword>
<dbReference type="OrthoDB" id="784962at2759"/>
<accession>A0A2P5C1D8</accession>
<dbReference type="GO" id="GO:0005634">
    <property type="term" value="C:nucleus"/>
    <property type="evidence" value="ECO:0007669"/>
    <property type="project" value="UniProtKB-SubCell"/>
</dbReference>
<dbReference type="InterPro" id="IPR011011">
    <property type="entry name" value="Znf_FYVE_PHD"/>
</dbReference>